<feature type="region of interest" description="Disordered" evidence="2">
    <location>
        <begin position="212"/>
        <end position="242"/>
    </location>
</feature>
<dbReference type="Proteomes" id="UP000002748">
    <property type="component" value="Unassembled WGS sequence"/>
</dbReference>
<evidence type="ECO:0000256" key="2">
    <source>
        <dbReference type="SAM" id="MobiDB-lite"/>
    </source>
</evidence>
<feature type="compositionally biased region" description="Basic and acidic residues" evidence="2">
    <location>
        <begin position="215"/>
        <end position="242"/>
    </location>
</feature>
<dbReference type="VEuPathDB" id="FungiDB:A1Q1_06859"/>
<reference evidence="3 4" key="1">
    <citation type="journal article" date="2012" name="Eukaryot. Cell">
        <title>Draft genome sequence of CBS 2479, the standard type strain of Trichosporon asahii.</title>
        <authorList>
            <person name="Yang R.Y."/>
            <person name="Li H.T."/>
            <person name="Zhu H."/>
            <person name="Zhou G.P."/>
            <person name="Wang M."/>
            <person name="Wang L."/>
        </authorList>
    </citation>
    <scope>NUCLEOTIDE SEQUENCE [LARGE SCALE GENOMIC DNA]</scope>
    <source>
        <strain evidence="4">ATCC 90039 / CBS 2479 / JCM 2466 / KCTC 7840 / NCYC 2677 / UAMH 7654</strain>
    </source>
</reference>
<evidence type="ECO:0000256" key="1">
    <source>
        <dbReference type="ARBA" id="ARBA00007462"/>
    </source>
</evidence>
<dbReference type="Pfam" id="PF07890">
    <property type="entry name" value="Rrp15p"/>
    <property type="match status" value="1"/>
</dbReference>
<evidence type="ECO:0000313" key="4">
    <source>
        <dbReference type="Proteomes" id="UP000002748"/>
    </source>
</evidence>
<feature type="compositionally biased region" description="Low complexity" evidence="2">
    <location>
        <begin position="30"/>
        <end position="43"/>
    </location>
</feature>
<sequence>MSSKTAPKSILKKPAVAGPSKLTGSKGKAKATVAVKTAKVKAPSPEPESSDDNDFPDDDEYELDTEDEIELAQAGSEKKQPKRKRPTTASEFGSTLTSLLAEPTSKKAKKVKKEDDKKPKSQPILALSAKPLPPSQAAERLERRAARVLKAERMERLDRARVRDVVEGWVPAPGAEMGSQEFERALRKTAQRGVIKLFNAILVASKNAEAAAKTLSDKAGLKPEAPKSRKEKDNILGRGGKDDVLTKESFLDLVRRGSAK</sequence>
<dbReference type="GO" id="GO:0030687">
    <property type="term" value="C:preribosome, large subunit precursor"/>
    <property type="evidence" value="ECO:0007669"/>
    <property type="project" value="TreeGrafter"/>
</dbReference>
<feature type="region of interest" description="Disordered" evidence="2">
    <location>
        <begin position="1"/>
        <end position="140"/>
    </location>
</feature>
<dbReference type="GO" id="GO:0000460">
    <property type="term" value="P:maturation of 5.8S rRNA"/>
    <property type="evidence" value="ECO:0007669"/>
    <property type="project" value="TreeGrafter"/>
</dbReference>
<dbReference type="GeneID" id="25990371"/>
<evidence type="ECO:0008006" key="5">
    <source>
        <dbReference type="Google" id="ProtNLM"/>
    </source>
</evidence>
<organism evidence="3 4">
    <name type="scientific">Trichosporon asahii var. asahii (strain ATCC 90039 / CBS 2479 / JCM 2466 / KCTC 7840 / NBRC 103889/ NCYC 2677 / UAMH 7654)</name>
    <name type="common">Yeast</name>
    <dbReference type="NCBI Taxonomy" id="1186058"/>
    <lineage>
        <taxon>Eukaryota</taxon>
        <taxon>Fungi</taxon>
        <taxon>Dikarya</taxon>
        <taxon>Basidiomycota</taxon>
        <taxon>Agaricomycotina</taxon>
        <taxon>Tremellomycetes</taxon>
        <taxon>Trichosporonales</taxon>
        <taxon>Trichosporonaceae</taxon>
        <taxon>Trichosporon</taxon>
    </lineage>
</organism>
<dbReference type="HOGENOM" id="CLU_088030_0_0_1"/>
<gene>
    <name evidence="3" type="ORF">A1Q1_06859</name>
</gene>
<protein>
    <recommendedName>
        <fullName evidence="5">Rrp15p-domain-containing protein</fullName>
    </recommendedName>
</protein>
<comment type="caution">
    <text evidence="3">The sequence shown here is derived from an EMBL/GenBank/DDBJ whole genome shotgun (WGS) entry which is preliminary data.</text>
</comment>
<dbReference type="GO" id="GO:0000470">
    <property type="term" value="P:maturation of LSU-rRNA"/>
    <property type="evidence" value="ECO:0007669"/>
    <property type="project" value="TreeGrafter"/>
</dbReference>
<dbReference type="OrthoDB" id="20949at2759"/>
<feature type="compositionally biased region" description="Polar residues" evidence="2">
    <location>
        <begin position="87"/>
        <end position="98"/>
    </location>
</feature>
<comment type="similarity">
    <text evidence="1">Belongs to the RRP15 family.</text>
</comment>
<dbReference type="AlphaFoldDB" id="J5TP37"/>
<dbReference type="PANTHER" id="PTHR13245:SF14">
    <property type="entry name" value="RRP15-LIKE PROTEIN"/>
    <property type="match status" value="1"/>
</dbReference>
<feature type="compositionally biased region" description="Acidic residues" evidence="2">
    <location>
        <begin position="48"/>
        <end position="70"/>
    </location>
</feature>
<dbReference type="EMBL" id="ALBS01000042">
    <property type="protein sequence ID" value="EJT51906.1"/>
    <property type="molecule type" value="Genomic_DNA"/>
</dbReference>
<accession>J5TP37</accession>
<proteinExistence type="inferred from homology"/>
<dbReference type="KEGG" id="tasa:A1Q1_06859"/>
<dbReference type="InterPro" id="IPR012459">
    <property type="entry name" value="Rrp15"/>
</dbReference>
<evidence type="ECO:0000313" key="3">
    <source>
        <dbReference type="EMBL" id="EJT51906.1"/>
    </source>
</evidence>
<name>J5TP37_TRIAS</name>
<dbReference type="PANTHER" id="PTHR13245">
    <property type="entry name" value="RRP15-LIKE PROTEIN"/>
    <property type="match status" value="1"/>
</dbReference>
<dbReference type="RefSeq" id="XP_014182583.1">
    <property type="nucleotide sequence ID" value="XM_014327108.1"/>
</dbReference>